<comment type="caution">
    <text evidence="8">The sequence shown here is derived from an EMBL/GenBank/DDBJ whole genome shotgun (WGS) entry which is preliminary data.</text>
</comment>
<dbReference type="InterPro" id="IPR033985">
    <property type="entry name" value="SusD-like_N"/>
</dbReference>
<feature type="domain" description="RagB/SusD" evidence="6">
    <location>
        <begin position="364"/>
        <end position="484"/>
    </location>
</feature>
<sequence length="484" mass="54085">MKALLKKINTMIAEIRTLILAVLIVSTFFGCDDFVEEVDVVTPTAEESGEDFQPIQFVTGVYGRHTDFAYAFSYLGITEIISDNSDKGSAPTDTGADKDQLDGLTHTPSSVSIRAMWTQWYKAIGRASLAIEFTETFEPIDESLRTRLIGECKFLRALNYFWLVRTFGDVPLQDVDILNRAPLAEVYAFIEQDLNEAIAALPLKSEYAAPDLGRATLGAAQALLSKVYLYQEKWQEAADMANNVINSGEYDLEPDYATVWRATTENGIESIFELQGRGEIIAHGIQQYSSTQGARGPDGFGWGFNTPSEDLLNAFEAEGDAIRRDATIIFAGETMFDGREINPGVENPRYNEKAYSSLNAGQPDGDKNIRILRFAEILLIRAEALNELGQSGDALIPLNRVRSRVSLPDVAVTDQNALRLAIWKERRLELAMEHDRWYDLLRQGRAAEVMIAHGKPFEIGKHELYPIPNDQLIQTPDMEQNPGW</sequence>
<dbReference type="Proteomes" id="UP000237640">
    <property type="component" value="Unassembled WGS sequence"/>
</dbReference>
<comment type="subcellular location">
    <subcellularLocation>
        <location evidence="1">Cell outer membrane</location>
    </subcellularLocation>
</comment>
<evidence type="ECO:0000256" key="3">
    <source>
        <dbReference type="ARBA" id="ARBA00022729"/>
    </source>
</evidence>
<dbReference type="PROSITE" id="PS51257">
    <property type="entry name" value="PROKAR_LIPOPROTEIN"/>
    <property type="match status" value="1"/>
</dbReference>
<dbReference type="Pfam" id="PF14322">
    <property type="entry name" value="SusD-like_3"/>
    <property type="match status" value="1"/>
</dbReference>
<evidence type="ECO:0000259" key="7">
    <source>
        <dbReference type="Pfam" id="PF14322"/>
    </source>
</evidence>
<evidence type="ECO:0000259" key="6">
    <source>
        <dbReference type="Pfam" id="PF07980"/>
    </source>
</evidence>
<name>A0A2T0M8I3_9FLAO</name>
<proteinExistence type="inferred from homology"/>
<dbReference type="RefSeq" id="WP_245911990.1">
    <property type="nucleotide sequence ID" value="NZ_PVYX01000002.1"/>
</dbReference>
<feature type="domain" description="SusD-like N-terminal" evidence="7">
    <location>
        <begin position="107"/>
        <end position="229"/>
    </location>
</feature>
<dbReference type="InterPro" id="IPR011990">
    <property type="entry name" value="TPR-like_helical_dom_sf"/>
</dbReference>
<evidence type="ECO:0000313" key="9">
    <source>
        <dbReference type="Proteomes" id="UP000237640"/>
    </source>
</evidence>
<evidence type="ECO:0000256" key="4">
    <source>
        <dbReference type="ARBA" id="ARBA00023136"/>
    </source>
</evidence>
<keyword evidence="9" id="KW-1185">Reference proteome</keyword>
<dbReference type="Gene3D" id="1.25.40.390">
    <property type="match status" value="1"/>
</dbReference>
<dbReference type="Pfam" id="PF07980">
    <property type="entry name" value="SusD_RagB"/>
    <property type="match status" value="1"/>
</dbReference>
<accession>A0A2T0M8I3</accession>
<evidence type="ECO:0000313" key="8">
    <source>
        <dbReference type="EMBL" id="PRX53811.1"/>
    </source>
</evidence>
<comment type="similarity">
    <text evidence="2">Belongs to the SusD family.</text>
</comment>
<dbReference type="SUPFAM" id="SSF48452">
    <property type="entry name" value="TPR-like"/>
    <property type="match status" value="1"/>
</dbReference>
<dbReference type="EMBL" id="PVYX01000002">
    <property type="protein sequence ID" value="PRX53811.1"/>
    <property type="molecule type" value="Genomic_DNA"/>
</dbReference>
<evidence type="ECO:0000256" key="5">
    <source>
        <dbReference type="ARBA" id="ARBA00023237"/>
    </source>
</evidence>
<dbReference type="CDD" id="cd08977">
    <property type="entry name" value="SusD"/>
    <property type="match status" value="1"/>
</dbReference>
<keyword evidence="3" id="KW-0732">Signal</keyword>
<protein>
    <submittedName>
        <fullName evidence="8">Putative outer membrane starch-binding protein</fullName>
    </submittedName>
</protein>
<dbReference type="AlphaFoldDB" id="A0A2T0M8I3"/>
<gene>
    <name evidence="8" type="ORF">CLV81_2199</name>
</gene>
<reference evidence="8 9" key="1">
    <citation type="submission" date="2018-03" db="EMBL/GenBank/DDBJ databases">
        <title>Genomic Encyclopedia of Archaeal and Bacterial Type Strains, Phase II (KMG-II): from individual species to whole genera.</title>
        <authorList>
            <person name="Goeker M."/>
        </authorList>
    </citation>
    <scope>NUCLEOTIDE SEQUENCE [LARGE SCALE GENOMIC DNA]</scope>
    <source>
        <strain evidence="8 9">DSM 25027</strain>
    </source>
</reference>
<evidence type="ECO:0000256" key="1">
    <source>
        <dbReference type="ARBA" id="ARBA00004442"/>
    </source>
</evidence>
<keyword evidence="5" id="KW-0998">Cell outer membrane</keyword>
<organism evidence="8 9">
    <name type="scientific">Flagellimonas meridianipacifica</name>
    <dbReference type="NCBI Taxonomy" id="1080225"/>
    <lineage>
        <taxon>Bacteria</taxon>
        <taxon>Pseudomonadati</taxon>
        <taxon>Bacteroidota</taxon>
        <taxon>Flavobacteriia</taxon>
        <taxon>Flavobacteriales</taxon>
        <taxon>Flavobacteriaceae</taxon>
        <taxon>Flagellimonas</taxon>
    </lineage>
</organism>
<evidence type="ECO:0000256" key="2">
    <source>
        <dbReference type="ARBA" id="ARBA00006275"/>
    </source>
</evidence>
<dbReference type="InterPro" id="IPR012944">
    <property type="entry name" value="SusD_RagB_dom"/>
</dbReference>
<dbReference type="GO" id="GO:0009279">
    <property type="term" value="C:cell outer membrane"/>
    <property type="evidence" value="ECO:0007669"/>
    <property type="project" value="UniProtKB-SubCell"/>
</dbReference>
<keyword evidence="4" id="KW-0472">Membrane</keyword>